<accession>A0A8R1UEZ5</accession>
<evidence type="ECO:0000313" key="2">
    <source>
        <dbReference type="Proteomes" id="UP000005239"/>
    </source>
</evidence>
<protein>
    <submittedName>
        <fullName evidence="1">Uncharacterized protein</fullName>
    </submittedName>
</protein>
<gene>
    <name evidence="1" type="primary">WBGene00109022</name>
</gene>
<evidence type="ECO:0000313" key="1">
    <source>
        <dbReference type="EnsemblMetazoa" id="PPA19468.1"/>
    </source>
</evidence>
<reference evidence="1" key="2">
    <citation type="submission" date="2022-06" db="UniProtKB">
        <authorList>
            <consortium name="EnsemblMetazoa"/>
        </authorList>
    </citation>
    <scope>IDENTIFICATION</scope>
    <source>
        <strain evidence="1">PS312</strain>
    </source>
</reference>
<organism evidence="1 2">
    <name type="scientific">Pristionchus pacificus</name>
    <name type="common">Parasitic nematode worm</name>
    <dbReference type="NCBI Taxonomy" id="54126"/>
    <lineage>
        <taxon>Eukaryota</taxon>
        <taxon>Metazoa</taxon>
        <taxon>Ecdysozoa</taxon>
        <taxon>Nematoda</taxon>
        <taxon>Chromadorea</taxon>
        <taxon>Rhabditida</taxon>
        <taxon>Rhabditina</taxon>
        <taxon>Diplogasteromorpha</taxon>
        <taxon>Diplogasteroidea</taxon>
        <taxon>Neodiplogasteridae</taxon>
        <taxon>Pristionchus</taxon>
    </lineage>
</organism>
<dbReference type="EnsemblMetazoa" id="PPA19468.1">
    <property type="protein sequence ID" value="PPA19468.1"/>
    <property type="gene ID" value="WBGene00109022"/>
</dbReference>
<sequence length="117" mass="13374">MRLSLLVFACLVVTIGATSQARDLSRIGETGYIWIVFPEERPQYNPEFELLCRIDYCHQQDEKSQCGRKCTQRAPKIDFGLMRDRIYGVNNTEPVPNKDVCKKECSRASSIILATTK</sequence>
<reference evidence="2" key="1">
    <citation type="journal article" date="2008" name="Nat. Genet.">
        <title>The Pristionchus pacificus genome provides a unique perspective on nematode lifestyle and parasitism.</title>
        <authorList>
            <person name="Dieterich C."/>
            <person name="Clifton S.W."/>
            <person name="Schuster L.N."/>
            <person name="Chinwalla A."/>
            <person name="Delehaunty K."/>
            <person name="Dinkelacker I."/>
            <person name="Fulton L."/>
            <person name="Fulton R."/>
            <person name="Godfrey J."/>
            <person name="Minx P."/>
            <person name="Mitreva M."/>
            <person name="Roeseler W."/>
            <person name="Tian H."/>
            <person name="Witte H."/>
            <person name="Yang S.P."/>
            <person name="Wilson R.K."/>
            <person name="Sommer R.J."/>
        </authorList>
    </citation>
    <scope>NUCLEOTIDE SEQUENCE [LARGE SCALE GENOMIC DNA]</scope>
    <source>
        <strain evidence="2">PS312</strain>
    </source>
</reference>
<dbReference type="AlphaFoldDB" id="A0A454Y6R4"/>
<proteinExistence type="predicted"/>
<dbReference type="Proteomes" id="UP000005239">
    <property type="component" value="Unassembled WGS sequence"/>
</dbReference>
<name>A0A454Y6R4_PRIPA</name>
<accession>A0A454Y6R4</accession>
<keyword evidence="2" id="KW-1185">Reference proteome</keyword>